<protein>
    <submittedName>
        <fullName evidence="6">Quercetin 2,3-dioxygenase</fullName>
        <ecNumber evidence="6">1.13.11.24</ecNumber>
    </submittedName>
</protein>
<dbReference type="PANTHER" id="PTHR43212:SF3">
    <property type="entry name" value="QUERCETIN 2,3-DIOXYGENASE"/>
    <property type="match status" value="1"/>
</dbReference>
<evidence type="ECO:0000256" key="1">
    <source>
        <dbReference type="ARBA" id="ARBA00008416"/>
    </source>
</evidence>
<dbReference type="PIRSF" id="PIRSF006232">
    <property type="entry name" value="Pirin"/>
    <property type="match status" value="1"/>
</dbReference>
<evidence type="ECO:0000256" key="3">
    <source>
        <dbReference type="RuleBase" id="RU003457"/>
    </source>
</evidence>
<dbReference type="AlphaFoldDB" id="A0A1Y0HQP4"/>
<feature type="binding site" evidence="2">
    <location>
        <position position="60"/>
    </location>
    <ligand>
        <name>Fe cation</name>
        <dbReference type="ChEBI" id="CHEBI:24875"/>
    </ligand>
</feature>
<evidence type="ECO:0000256" key="2">
    <source>
        <dbReference type="PIRSR" id="PIRSR006232-1"/>
    </source>
</evidence>
<feature type="binding site" evidence="2">
    <location>
        <position position="104"/>
    </location>
    <ligand>
        <name>Fe cation</name>
        <dbReference type="ChEBI" id="CHEBI:24875"/>
    </ligand>
</feature>
<dbReference type="Pfam" id="PF02678">
    <property type="entry name" value="Pirin"/>
    <property type="match status" value="1"/>
</dbReference>
<feature type="binding site" evidence="2">
    <location>
        <position position="58"/>
    </location>
    <ligand>
        <name>Fe cation</name>
        <dbReference type="ChEBI" id="CHEBI:24875"/>
    </ligand>
</feature>
<dbReference type="SUPFAM" id="SSF51182">
    <property type="entry name" value="RmlC-like cupins"/>
    <property type="match status" value="1"/>
</dbReference>
<reference evidence="7" key="1">
    <citation type="submission" date="2017-05" db="EMBL/GenBank/DDBJ databases">
        <title>Dechlorination kinetics govern the competition between two new strains of the genus Sulfurospirillum.</title>
        <authorList>
            <person name="Buttet G.F."/>
            <person name="Murray A.M."/>
            <person name="Goris T."/>
            <person name="Burion M."/>
            <person name="Lin B."/>
            <person name="Rolle M."/>
            <person name="Maillard J."/>
        </authorList>
    </citation>
    <scope>NUCLEOTIDE SEQUENCE [LARGE SCALE GENOMIC DNA]</scope>
    <source>
        <strain evidence="7">SL2-1</strain>
    </source>
</reference>
<comment type="similarity">
    <text evidence="1 3">Belongs to the pirin family.</text>
</comment>
<name>A0A1Y0HQP4_9BACT</name>
<dbReference type="RefSeq" id="WP_087439528.1">
    <property type="nucleotide sequence ID" value="NZ_CP021416.1"/>
</dbReference>
<dbReference type="KEGG" id="suls:Sdiek1_2698"/>
<comment type="cofactor">
    <cofactor evidence="2">
        <name>Fe cation</name>
        <dbReference type="ChEBI" id="CHEBI:24875"/>
    </cofactor>
    <text evidence="2">Binds 1 Fe cation per subunit.</text>
</comment>
<proteinExistence type="inferred from homology"/>
<dbReference type="InterPro" id="IPR012093">
    <property type="entry name" value="Pirin"/>
</dbReference>
<dbReference type="InterPro" id="IPR011051">
    <property type="entry name" value="RmlC_Cupin_sf"/>
</dbReference>
<dbReference type="EC" id="1.13.11.24" evidence="6"/>
<dbReference type="PANTHER" id="PTHR43212">
    <property type="entry name" value="QUERCETIN 2,3-DIOXYGENASE"/>
    <property type="match status" value="1"/>
</dbReference>
<dbReference type="EMBL" id="CP021416">
    <property type="protein sequence ID" value="ARU49846.1"/>
    <property type="molecule type" value="Genomic_DNA"/>
</dbReference>
<feature type="binding site" evidence="2">
    <location>
        <position position="102"/>
    </location>
    <ligand>
        <name>Fe cation</name>
        <dbReference type="ChEBI" id="CHEBI:24875"/>
    </ligand>
</feature>
<feature type="domain" description="Quercetin 2,3-dioxygenase C-terminal cupin" evidence="5">
    <location>
        <begin position="147"/>
        <end position="232"/>
    </location>
</feature>
<evidence type="ECO:0000313" key="6">
    <source>
        <dbReference type="EMBL" id="ARU49846.1"/>
    </source>
</evidence>
<dbReference type="Gene3D" id="2.60.120.10">
    <property type="entry name" value="Jelly Rolls"/>
    <property type="match status" value="2"/>
</dbReference>
<keyword evidence="2" id="KW-0479">Metal-binding</keyword>
<dbReference type="CDD" id="cd02910">
    <property type="entry name" value="cupin_Yhhw_N"/>
    <property type="match status" value="1"/>
</dbReference>
<dbReference type="InterPro" id="IPR041602">
    <property type="entry name" value="Quercetinase_C"/>
</dbReference>
<keyword evidence="6" id="KW-0560">Oxidoreductase</keyword>
<gene>
    <name evidence="6" type="ORF">Sdiek1_2698</name>
</gene>
<evidence type="ECO:0000259" key="4">
    <source>
        <dbReference type="Pfam" id="PF02678"/>
    </source>
</evidence>
<keyword evidence="2" id="KW-0408">Iron</keyword>
<organism evidence="6 7">
    <name type="scientific">Sulfurospirillum diekertiae</name>
    <dbReference type="NCBI Taxonomy" id="1854492"/>
    <lineage>
        <taxon>Bacteria</taxon>
        <taxon>Pseudomonadati</taxon>
        <taxon>Campylobacterota</taxon>
        <taxon>Epsilonproteobacteria</taxon>
        <taxon>Campylobacterales</taxon>
        <taxon>Sulfurospirillaceae</taxon>
        <taxon>Sulfurospirillum</taxon>
    </lineage>
</organism>
<accession>A0A1Y0HQP4</accession>
<dbReference type="GO" id="GO:0046872">
    <property type="term" value="F:metal ion binding"/>
    <property type="evidence" value="ECO:0007669"/>
    <property type="project" value="UniProtKB-KW"/>
</dbReference>
<dbReference type="InterPro" id="IPR014710">
    <property type="entry name" value="RmlC-like_jellyroll"/>
</dbReference>
<dbReference type="Pfam" id="PF17954">
    <property type="entry name" value="Pirin_C_2"/>
    <property type="match status" value="1"/>
</dbReference>
<evidence type="ECO:0000313" key="7">
    <source>
        <dbReference type="Proteomes" id="UP000196005"/>
    </source>
</evidence>
<feature type="domain" description="Pirin N-terminal" evidence="4">
    <location>
        <begin position="11"/>
        <end position="119"/>
    </location>
</feature>
<sequence>MAFSIHKANQRGVAEHGWLHSHFSFSFAEYYNKERMGFGALRVINDDIIEKGEGFGMHQHRDMEIISIVTQGVLIHKDSFGNHGEVHAGEIQYMSAGEGVYHSEFASKDETTALFQIWIHPNQKGGKPLYNQRDFRDVTKNNQWVTLVSPDGRENSIAIKQEAFIVTTELEEGKTISLASSTPNRGKLVFVVEGSIEIDGVVLEKRDEVQITESKAYEIKALKPAWVLVFDVPMH</sequence>
<evidence type="ECO:0000259" key="5">
    <source>
        <dbReference type="Pfam" id="PF17954"/>
    </source>
</evidence>
<dbReference type="Proteomes" id="UP000196005">
    <property type="component" value="Chromosome"/>
</dbReference>
<dbReference type="InterPro" id="IPR003829">
    <property type="entry name" value="Pirin_N_dom"/>
</dbReference>
<keyword evidence="7" id="KW-1185">Reference proteome</keyword>
<dbReference type="GO" id="GO:0008127">
    <property type="term" value="F:quercetin 2,3-dioxygenase activity"/>
    <property type="evidence" value="ECO:0007669"/>
    <property type="project" value="UniProtKB-EC"/>
</dbReference>
<dbReference type="OrthoDB" id="9780903at2"/>